<organism evidence="1">
    <name type="scientific">gut metagenome</name>
    <dbReference type="NCBI Taxonomy" id="749906"/>
    <lineage>
        <taxon>unclassified sequences</taxon>
        <taxon>metagenomes</taxon>
        <taxon>organismal metagenomes</taxon>
    </lineage>
</organism>
<accession>J9FH93</accession>
<proteinExistence type="predicted"/>
<protein>
    <submittedName>
        <fullName evidence="1">Secreted protein</fullName>
    </submittedName>
</protein>
<dbReference type="EMBL" id="AMCI01006748">
    <property type="protein sequence ID" value="EJW93813.1"/>
    <property type="molecule type" value="Genomic_DNA"/>
</dbReference>
<dbReference type="AlphaFoldDB" id="J9FH93"/>
<comment type="caution">
    <text evidence="1">The sequence shown here is derived from an EMBL/GenBank/DDBJ whole genome shotgun (WGS) entry which is preliminary data.</text>
</comment>
<gene>
    <name evidence="1" type="ORF">EVA_18082</name>
</gene>
<sequence>MRSSSSRCSRRRSRSPVACVSTVCLRSPGNSPSWAMWSMWAMW</sequence>
<name>J9FH93_9ZZZZ</name>
<reference evidence="1" key="1">
    <citation type="journal article" date="2012" name="PLoS ONE">
        <title>Gene sets for utilization of primary and secondary nutrition supplies in the distal gut of endangered iberian lynx.</title>
        <authorList>
            <person name="Alcaide M."/>
            <person name="Messina E."/>
            <person name="Richter M."/>
            <person name="Bargiela R."/>
            <person name="Peplies J."/>
            <person name="Huws S.A."/>
            <person name="Newbold C.J."/>
            <person name="Golyshin P.N."/>
            <person name="Simon M.A."/>
            <person name="Lopez G."/>
            <person name="Yakimov M.M."/>
            <person name="Ferrer M."/>
        </authorList>
    </citation>
    <scope>NUCLEOTIDE SEQUENCE</scope>
</reference>
<evidence type="ECO:0000313" key="1">
    <source>
        <dbReference type="EMBL" id="EJW93813.1"/>
    </source>
</evidence>